<dbReference type="InterPro" id="IPR001017">
    <property type="entry name" value="DH_E1"/>
</dbReference>
<evidence type="ECO:0000256" key="4">
    <source>
        <dbReference type="ARBA" id="ARBA00037052"/>
    </source>
</evidence>
<comment type="catalytic activity">
    <reaction evidence="6">
        <text>N(6)-[(R)-lipoyl]-L-lysyl-[protein] + 3-methyl-2-oxobutanoate + H(+) = N(6)-[(R)-S(8)-2-methylpropanoyldihydrolipoyl]-L-lysyl-[protein] + CO2</text>
        <dbReference type="Rhea" id="RHEA:13457"/>
        <dbReference type="Rhea" id="RHEA-COMP:10474"/>
        <dbReference type="Rhea" id="RHEA-COMP:10497"/>
        <dbReference type="ChEBI" id="CHEBI:11851"/>
        <dbReference type="ChEBI" id="CHEBI:15378"/>
        <dbReference type="ChEBI" id="CHEBI:16526"/>
        <dbReference type="ChEBI" id="CHEBI:83099"/>
        <dbReference type="ChEBI" id="CHEBI:83142"/>
        <dbReference type="EC" id="1.2.4.4"/>
    </reaction>
    <physiologicalReaction direction="left-to-right" evidence="6">
        <dbReference type="Rhea" id="RHEA:13458"/>
    </physiologicalReaction>
</comment>
<evidence type="ECO:0000256" key="6">
    <source>
        <dbReference type="ARBA" id="ARBA00051764"/>
    </source>
</evidence>
<feature type="domain" description="Dehydrogenase E1 component" evidence="8">
    <location>
        <begin position="1"/>
        <end position="52"/>
    </location>
</feature>
<keyword evidence="7" id="KW-0786">Thiamine pyrophosphate</keyword>
<dbReference type="PANTHER" id="PTHR43380">
    <property type="entry name" value="2-OXOISOVALERATE DEHYDROGENASE SUBUNIT ALPHA, MITOCHONDRIAL"/>
    <property type="match status" value="1"/>
</dbReference>
<dbReference type="GO" id="GO:0003863">
    <property type="term" value="F:branched-chain 2-oxo acid dehydrogenase activity"/>
    <property type="evidence" value="ECO:0007669"/>
    <property type="project" value="UniProtKB-EC"/>
</dbReference>
<keyword evidence="2" id="KW-0809">Transit peptide</keyword>
<dbReference type="InterPro" id="IPR050771">
    <property type="entry name" value="Alpha-ketoacid_DH_E1_comp"/>
</dbReference>
<dbReference type="EMBL" id="JAMKFB020000018">
    <property type="protein sequence ID" value="KAL0168265.1"/>
    <property type="molecule type" value="Genomic_DNA"/>
</dbReference>
<evidence type="ECO:0000256" key="3">
    <source>
        <dbReference type="ARBA" id="ARBA00023002"/>
    </source>
</evidence>
<dbReference type="AlphaFoldDB" id="A0ABD0P3S5"/>
<evidence type="ECO:0000256" key="1">
    <source>
        <dbReference type="ARBA" id="ARBA00008646"/>
    </source>
</evidence>
<keyword evidence="10" id="KW-1185">Reference proteome</keyword>
<comment type="function">
    <text evidence="4">Together with BCKDHB forms the heterotetrameric E1 subunit of the mitochondrial branched-chain alpha-ketoacid dehydrogenase (BCKD) complex. The BCKD complex catalyzes the multi-step oxidative decarboxylation of alpha-ketoacids derived from the branched-chain amino-acids valine, leucine and isoleucine producing CO2 and acyl-CoA which is subsequently utilized to produce energy. The E1 subunit catalyzes the first step with the decarboxylation of the alpha-ketoacid forming an enzyme-product intermediate. A reductive acylation mediated by the lipoylamide cofactor of E2 extracts the acyl group from the E1 active site for the next step of the reaction.</text>
</comment>
<comment type="caution">
    <text evidence="9">The sequence shown here is derived from an EMBL/GenBank/DDBJ whole genome shotgun (WGS) entry which is preliminary data.</text>
</comment>
<comment type="function">
    <text evidence="7">The branched-chain alpha-keto dehydrogenase complex catalyzes the overall conversion of alpha-keto acids to acyl-CoA and CO(2). It contains multiple copies of three enzymatic components: branched-chain alpha-keto acid decarboxylase (E1), lipoamide acyltransferase (E2) and lipoamide dehydrogenase (E3).</text>
</comment>
<comment type="similarity">
    <text evidence="1 7">Belongs to the BCKDHA family.</text>
</comment>
<evidence type="ECO:0000256" key="7">
    <source>
        <dbReference type="RuleBase" id="RU365014"/>
    </source>
</evidence>
<feature type="non-terminal residue" evidence="9">
    <location>
        <position position="53"/>
    </location>
</feature>
<comment type="cofactor">
    <cofactor evidence="7">
        <name>thiamine diphosphate</name>
        <dbReference type="ChEBI" id="CHEBI:58937"/>
    </cofactor>
</comment>
<evidence type="ECO:0000313" key="10">
    <source>
        <dbReference type="Proteomes" id="UP001529510"/>
    </source>
</evidence>
<evidence type="ECO:0000259" key="8">
    <source>
        <dbReference type="Pfam" id="PF00676"/>
    </source>
</evidence>
<evidence type="ECO:0000256" key="5">
    <source>
        <dbReference type="ARBA" id="ARBA00047149"/>
    </source>
</evidence>
<dbReference type="Pfam" id="PF00676">
    <property type="entry name" value="E1_dh"/>
    <property type="match status" value="1"/>
</dbReference>
<dbReference type="EC" id="1.2.4.4" evidence="7"/>
<protein>
    <recommendedName>
        <fullName evidence="7">2-oxoisovalerate dehydrogenase subunit alpha</fullName>
        <ecNumber evidence="7">1.2.4.4</ecNumber>
    </recommendedName>
    <alternativeName>
        <fullName evidence="7">Branched-chain alpha-keto acid dehydrogenase E1 component alpha chain</fullName>
    </alternativeName>
</protein>
<dbReference type="SUPFAM" id="SSF52518">
    <property type="entry name" value="Thiamin diphosphate-binding fold (THDP-binding)"/>
    <property type="match status" value="1"/>
</dbReference>
<name>A0ABD0P3S5_CIRMR</name>
<evidence type="ECO:0000256" key="2">
    <source>
        <dbReference type="ARBA" id="ARBA00022946"/>
    </source>
</evidence>
<evidence type="ECO:0000313" key="9">
    <source>
        <dbReference type="EMBL" id="KAL0168265.1"/>
    </source>
</evidence>
<comment type="subunit">
    <text evidence="5">Heterotetramer of 2 alpha/BCKDHA and 2 beta chains/BCKDHB that forms the branched-chain alpha-keto acid decarboxylase (E1) component of the BCKD complex. The branched-chain alpha-ketoacid dehydrogenase is a large complex composed of three major building blocks E1, E2 and E3. It is organized around E2, a 24-meric cubic core composed of DBT, to which are associated 6 to 12 copies of E1, and approximately 6 copies of the dehydrogenase E3, a DLD dimer. Interacts with PPM1K.</text>
</comment>
<dbReference type="InterPro" id="IPR029061">
    <property type="entry name" value="THDP-binding"/>
</dbReference>
<proteinExistence type="inferred from homology"/>
<dbReference type="PANTHER" id="PTHR43380:SF1">
    <property type="entry name" value="2-OXOISOVALERATE DEHYDROGENASE SUBUNIT ALPHA, MITOCHONDRIAL"/>
    <property type="match status" value="1"/>
</dbReference>
<dbReference type="Proteomes" id="UP001529510">
    <property type="component" value="Unassembled WGS sequence"/>
</dbReference>
<dbReference type="Gene3D" id="3.40.50.970">
    <property type="match status" value="1"/>
</dbReference>
<organism evidence="9 10">
    <name type="scientific">Cirrhinus mrigala</name>
    <name type="common">Mrigala</name>
    <dbReference type="NCBI Taxonomy" id="683832"/>
    <lineage>
        <taxon>Eukaryota</taxon>
        <taxon>Metazoa</taxon>
        <taxon>Chordata</taxon>
        <taxon>Craniata</taxon>
        <taxon>Vertebrata</taxon>
        <taxon>Euteleostomi</taxon>
        <taxon>Actinopterygii</taxon>
        <taxon>Neopterygii</taxon>
        <taxon>Teleostei</taxon>
        <taxon>Ostariophysi</taxon>
        <taxon>Cypriniformes</taxon>
        <taxon>Cyprinidae</taxon>
        <taxon>Labeoninae</taxon>
        <taxon>Labeonini</taxon>
        <taxon>Cirrhinus</taxon>
    </lineage>
</organism>
<reference evidence="9 10" key="1">
    <citation type="submission" date="2024-05" db="EMBL/GenBank/DDBJ databases">
        <title>Genome sequencing and assembly of Indian major carp, Cirrhinus mrigala (Hamilton, 1822).</title>
        <authorList>
            <person name="Mohindra V."/>
            <person name="Chowdhury L.M."/>
            <person name="Lal K."/>
            <person name="Jena J.K."/>
        </authorList>
    </citation>
    <scope>NUCLEOTIDE SEQUENCE [LARGE SCALE GENOMIC DNA]</scope>
    <source>
        <strain evidence="9">CM1030</strain>
        <tissue evidence="9">Blood</tissue>
    </source>
</reference>
<keyword evidence="3 7" id="KW-0560">Oxidoreductase</keyword>
<sequence>MYRGFPLDLFMAQCYANADDLGKGRQMPVHYGSKDLNFVTISSPLATQIPQGE</sequence>
<accession>A0ABD0P3S5</accession>
<gene>
    <name evidence="9" type="ORF">M9458_036487</name>
</gene>